<comment type="caution">
    <text evidence="10">The sequence shown here is derived from an EMBL/GenBank/DDBJ whole genome shotgun (WGS) entry which is preliminary data.</text>
</comment>
<keyword evidence="5 8" id="KW-1133">Transmembrane helix</keyword>
<feature type="domain" description="Type II secretion system protein GspF" evidence="9">
    <location>
        <begin position="277"/>
        <end position="399"/>
    </location>
</feature>
<dbReference type="Pfam" id="PF00482">
    <property type="entry name" value="T2SSF"/>
    <property type="match status" value="2"/>
</dbReference>
<evidence type="ECO:0000313" key="10">
    <source>
        <dbReference type="EMBL" id="MDP9795649.1"/>
    </source>
</evidence>
<reference evidence="10 11" key="1">
    <citation type="submission" date="2023-07" db="EMBL/GenBank/DDBJ databases">
        <title>Sequencing the genomes of 1000 actinobacteria strains.</title>
        <authorList>
            <person name="Klenk H.-P."/>
        </authorList>
    </citation>
    <scope>NUCLEOTIDE SEQUENCE [LARGE SCALE GENOMIC DNA]</scope>
    <source>
        <strain evidence="10 11">DSM 44710</strain>
    </source>
</reference>
<dbReference type="EMBL" id="JAUSRA010000001">
    <property type="protein sequence ID" value="MDP9795649.1"/>
    <property type="molecule type" value="Genomic_DNA"/>
</dbReference>
<feature type="domain" description="Type II secretion system protein GspF" evidence="9">
    <location>
        <begin position="73"/>
        <end position="196"/>
    </location>
</feature>
<feature type="transmembrane region" description="Helical" evidence="8">
    <location>
        <begin position="215"/>
        <end position="241"/>
    </location>
</feature>
<keyword evidence="3" id="KW-1003">Cell membrane</keyword>
<dbReference type="PANTHER" id="PTHR30012:SF0">
    <property type="entry name" value="TYPE II SECRETION SYSTEM PROTEIN F-RELATED"/>
    <property type="match status" value="1"/>
</dbReference>
<dbReference type="Gene3D" id="1.20.81.30">
    <property type="entry name" value="Type II secretion system (T2SS), domain F"/>
    <property type="match status" value="2"/>
</dbReference>
<dbReference type="PANTHER" id="PTHR30012">
    <property type="entry name" value="GENERAL SECRETION PATHWAY PROTEIN"/>
    <property type="match status" value="1"/>
</dbReference>
<protein>
    <submittedName>
        <fullName evidence="10">Type IV pilus assembly protein PilC</fullName>
    </submittedName>
</protein>
<comment type="similarity">
    <text evidence="2">Belongs to the GSP F family.</text>
</comment>
<dbReference type="InterPro" id="IPR042094">
    <property type="entry name" value="T2SS_GspF_sf"/>
</dbReference>
<keyword evidence="11" id="KW-1185">Reference proteome</keyword>
<dbReference type="PRINTS" id="PR00812">
    <property type="entry name" value="BCTERIALGSPF"/>
</dbReference>
<evidence type="ECO:0000256" key="6">
    <source>
        <dbReference type="ARBA" id="ARBA00023136"/>
    </source>
</evidence>
<evidence type="ECO:0000256" key="3">
    <source>
        <dbReference type="ARBA" id="ARBA00022475"/>
    </source>
</evidence>
<evidence type="ECO:0000313" key="11">
    <source>
        <dbReference type="Proteomes" id="UP001240984"/>
    </source>
</evidence>
<proteinExistence type="inferred from homology"/>
<feature type="transmembrane region" description="Helical" evidence="8">
    <location>
        <begin position="173"/>
        <end position="195"/>
    </location>
</feature>
<accession>A0ABT9MW89</accession>
<feature type="region of interest" description="Disordered" evidence="7">
    <location>
        <begin position="1"/>
        <end position="22"/>
    </location>
</feature>
<dbReference type="RefSeq" id="WP_306831632.1">
    <property type="nucleotide sequence ID" value="NZ_JAUSRA010000001.1"/>
</dbReference>
<comment type="subcellular location">
    <subcellularLocation>
        <location evidence="1">Cell membrane</location>
        <topology evidence="1">Multi-pass membrane protein</topology>
    </subcellularLocation>
</comment>
<evidence type="ECO:0000256" key="5">
    <source>
        <dbReference type="ARBA" id="ARBA00022989"/>
    </source>
</evidence>
<dbReference type="InterPro" id="IPR018076">
    <property type="entry name" value="T2SS_GspF_dom"/>
</dbReference>
<sequence>MAATRTFDYSSVDATGKRSKGKIDASNEAAAAQLLRQRGIVPLSIAEAGQGLQKELSIPGLSGRVTLKDLSVFSRQFATLTASGMSLLRTLAVLEDQTAKAPLRKALGEIRSDVSAGVALSAAMGRHDRIFPTLMIAMIRAGEAGGFMDQALERIAVNFEKDAVLRGKIKSALTYPAIVLGFSFVLIAGVLKFIVPVFEKMFRDLGGDLPLPTKIIVNASHSLPWSAPLFLVLVIGGTIGVQQGLRRSPEFRLWFDRAKLRLPVFGSLQRKIAISRFSRNLGTLLSSGVPMLQALDVVGATTGNAVIAHAMKDVQDSIRDGQPMSSPLAKHSVFPQMVTQMIEVGEESGQISQMLGKIADFYDREVDTAAESLTASIEPLMVLFMGITVGSMVVCLYLPMFTVYQNIGGTS</sequence>
<name>A0ABT9MW89_9ACTN</name>
<evidence type="ECO:0000256" key="8">
    <source>
        <dbReference type="SAM" id="Phobius"/>
    </source>
</evidence>
<keyword evidence="4 8" id="KW-0812">Transmembrane</keyword>
<evidence type="ECO:0000256" key="7">
    <source>
        <dbReference type="SAM" id="MobiDB-lite"/>
    </source>
</evidence>
<dbReference type="Proteomes" id="UP001240984">
    <property type="component" value="Unassembled WGS sequence"/>
</dbReference>
<feature type="transmembrane region" description="Helical" evidence="8">
    <location>
        <begin position="380"/>
        <end position="401"/>
    </location>
</feature>
<evidence type="ECO:0000259" key="9">
    <source>
        <dbReference type="Pfam" id="PF00482"/>
    </source>
</evidence>
<evidence type="ECO:0000256" key="2">
    <source>
        <dbReference type="ARBA" id="ARBA00005745"/>
    </source>
</evidence>
<keyword evidence="6 8" id="KW-0472">Membrane</keyword>
<evidence type="ECO:0000256" key="4">
    <source>
        <dbReference type="ARBA" id="ARBA00022692"/>
    </source>
</evidence>
<organism evidence="10 11">
    <name type="scientific">Catenuloplanes nepalensis</name>
    <dbReference type="NCBI Taxonomy" id="587533"/>
    <lineage>
        <taxon>Bacteria</taxon>
        <taxon>Bacillati</taxon>
        <taxon>Actinomycetota</taxon>
        <taxon>Actinomycetes</taxon>
        <taxon>Micromonosporales</taxon>
        <taxon>Micromonosporaceae</taxon>
        <taxon>Catenuloplanes</taxon>
    </lineage>
</organism>
<dbReference type="InterPro" id="IPR003004">
    <property type="entry name" value="GspF/PilC"/>
</dbReference>
<evidence type="ECO:0000256" key="1">
    <source>
        <dbReference type="ARBA" id="ARBA00004651"/>
    </source>
</evidence>
<gene>
    <name evidence="10" type="ORF">J2S43_004161</name>
</gene>